<dbReference type="RefSeq" id="WP_211629718.1">
    <property type="nucleotide sequence ID" value="NZ_CP073100.1"/>
</dbReference>
<accession>A0A975G5T5</accession>
<evidence type="ECO:0000313" key="3">
    <source>
        <dbReference type="Proteomes" id="UP000676169"/>
    </source>
</evidence>
<protein>
    <submittedName>
        <fullName evidence="2">Amuc_1100 family pilus-like protein</fullName>
    </submittedName>
</protein>
<sequence length="315" mass="33756">MSWIKENPFVAGLGGVTIVGAGALLFLGSHFSGKYQKAQDSYTEDASAVAAAEKLTLYPAKENARGKDVAIKEYKEELGKLQESFNKFRPAEVKNISPQDFTNNVKASSDKVHEAFAASKATLPESFFVGFENYKSTLAPESATGILNYELGALTEVFMALAKAAPQELVNVHRQALAEEAGGVFSDKDAAVRPLSFEITFRGGEKSVRDFFTALSASPDNYYVIRTIRVENEKQVGPVPADAKFETPKAAGAGAAANPFAGFDLGEGAAPAGDAKKPKADTSKILQQVLGQENVTVFVRVDLMRFLAAKDTSKL</sequence>
<evidence type="ECO:0000256" key="1">
    <source>
        <dbReference type="SAM" id="Phobius"/>
    </source>
</evidence>
<keyword evidence="1" id="KW-0812">Transmembrane</keyword>
<proteinExistence type="predicted"/>
<keyword evidence="1" id="KW-1133">Transmembrane helix</keyword>
<dbReference type="AlphaFoldDB" id="A0A975G5T5"/>
<reference evidence="2" key="1">
    <citation type="submission" date="2021-04" db="EMBL/GenBank/DDBJ databases">
        <title>Luteolibacter sp. 32A isolated from the skin of an Anderson's salamander (Ambystoma andersonii).</title>
        <authorList>
            <person name="Spergser J."/>
            <person name="Busse H.-J."/>
        </authorList>
    </citation>
    <scope>NUCLEOTIDE SEQUENCE</scope>
    <source>
        <strain evidence="2">32A</strain>
    </source>
</reference>
<keyword evidence="3" id="KW-1185">Reference proteome</keyword>
<gene>
    <name evidence="2" type="ORF">KBB96_12175</name>
</gene>
<dbReference type="Proteomes" id="UP000676169">
    <property type="component" value="Chromosome"/>
</dbReference>
<keyword evidence="1" id="KW-0472">Membrane</keyword>
<dbReference type="KEGG" id="lamb:KBB96_12175"/>
<name>A0A975G5T5_9BACT</name>
<feature type="transmembrane region" description="Helical" evidence="1">
    <location>
        <begin position="9"/>
        <end position="31"/>
    </location>
</feature>
<dbReference type="InterPro" id="IPR048049">
    <property type="entry name" value="Amuc_1100-like"/>
</dbReference>
<dbReference type="NCBIfam" id="NF038287">
    <property type="entry name" value="Amuc_1100_fam"/>
    <property type="match status" value="1"/>
</dbReference>
<organism evidence="2 3">
    <name type="scientific">Luteolibacter ambystomatis</name>
    <dbReference type="NCBI Taxonomy" id="2824561"/>
    <lineage>
        <taxon>Bacteria</taxon>
        <taxon>Pseudomonadati</taxon>
        <taxon>Verrucomicrobiota</taxon>
        <taxon>Verrucomicrobiia</taxon>
        <taxon>Verrucomicrobiales</taxon>
        <taxon>Verrucomicrobiaceae</taxon>
        <taxon>Luteolibacter</taxon>
    </lineage>
</organism>
<dbReference type="EMBL" id="CP073100">
    <property type="protein sequence ID" value="QUE49629.1"/>
    <property type="molecule type" value="Genomic_DNA"/>
</dbReference>
<evidence type="ECO:0000313" key="2">
    <source>
        <dbReference type="EMBL" id="QUE49629.1"/>
    </source>
</evidence>